<gene>
    <name evidence="2" type="ORF">COHA_003701</name>
</gene>
<evidence type="ECO:0000256" key="1">
    <source>
        <dbReference type="SAM" id="MobiDB-lite"/>
    </source>
</evidence>
<reference evidence="2" key="1">
    <citation type="submission" date="2020-11" db="EMBL/GenBank/DDBJ databases">
        <title>Chlorella ohadii genome sequencing and assembly.</title>
        <authorList>
            <person name="Murik O."/>
            <person name="Treves H."/>
            <person name="Kedem I."/>
            <person name="Shotland Y."/>
            <person name="Kaplan A."/>
        </authorList>
    </citation>
    <scope>NUCLEOTIDE SEQUENCE</scope>
    <source>
        <strain evidence="2">1</strain>
    </source>
</reference>
<feature type="compositionally biased region" description="Polar residues" evidence="1">
    <location>
        <begin position="112"/>
        <end position="132"/>
    </location>
</feature>
<keyword evidence="3" id="KW-1185">Reference proteome</keyword>
<protein>
    <submittedName>
        <fullName evidence="2">Uncharacterized protein</fullName>
    </submittedName>
</protein>
<comment type="caution">
    <text evidence="2">The sequence shown here is derived from an EMBL/GenBank/DDBJ whole genome shotgun (WGS) entry which is preliminary data.</text>
</comment>
<feature type="compositionally biased region" description="Low complexity" evidence="1">
    <location>
        <begin position="33"/>
        <end position="45"/>
    </location>
</feature>
<dbReference type="AlphaFoldDB" id="A0AAD5DQW5"/>
<feature type="region of interest" description="Disordered" evidence="1">
    <location>
        <begin position="33"/>
        <end position="149"/>
    </location>
</feature>
<dbReference type="EMBL" id="JADXDR010000050">
    <property type="protein sequence ID" value="KAI7842597.1"/>
    <property type="molecule type" value="Genomic_DNA"/>
</dbReference>
<evidence type="ECO:0000313" key="3">
    <source>
        <dbReference type="Proteomes" id="UP001205105"/>
    </source>
</evidence>
<evidence type="ECO:0000313" key="2">
    <source>
        <dbReference type="EMBL" id="KAI7842597.1"/>
    </source>
</evidence>
<proteinExistence type="predicted"/>
<feature type="compositionally biased region" description="Polar residues" evidence="1">
    <location>
        <begin position="71"/>
        <end position="80"/>
    </location>
</feature>
<dbReference type="Proteomes" id="UP001205105">
    <property type="component" value="Unassembled WGS sequence"/>
</dbReference>
<accession>A0AAD5DQW5</accession>
<name>A0AAD5DQW5_9CHLO</name>
<sequence length="172" mass="18038">MVATRSQLPTRLLQAAGGRGLLAALGSRLAHSAAASSSTAVSSGGMEEEGKQAHPAVPSSLPEVPPRWRPSPQQQLSLASINDPEAWGLASAPAPYEQQQPGEAAGYFWLGSSLSNPKEPSAAQTRPSSPQGFRTGMAGQAPQRKIAFRSSMIEPELPFSFRSSMTDPPLCS</sequence>
<organism evidence="2 3">
    <name type="scientific">Chlorella ohadii</name>
    <dbReference type="NCBI Taxonomy" id="2649997"/>
    <lineage>
        <taxon>Eukaryota</taxon>
        <taxon>Viridiplantae</taxon>
        <taxon>Chlorophyta</taxon>
        <taxon>core chlorophytes</taxon>
        <taxon>Trebouxiophyceae</taxon>
        <taxon>Chlorellales</taxon>
        <taxon>Chlorellaceae</taxon>
        <taxon>Chlorella clade</taxon>
        <taxon>Chlorella</taxon>
    </lineage>
</organism>